<dbReference type="GO" id="GO:0005829">
    <property type="term" value="C:cytosol"/>
    <property type="evidence" value="ECO:0007669"/>
    <property type="project" value="TreeGrafter"/>
</dbReference>
<keyword evidence="7 11" id="KW-0067">ATP-binding</keyword>
<dbReference type="InterPro" id="IPR004527">
    <property type="entry name" value="Glu-tRNA-ligase_bac/mito"/>
</dbReference>
<dbReference type="InterPro" id="IPR014729">
    <property type="entry name" value="Rossmann-like_a/b/a_fold"/>
</dbReference>
<comment type="subcellular location">
    <subcellularLocation>
        <location evidence="1 11">Cytoplasm</location>
    </subcellularLocation>
</comment>
<evidence type="ECO:0000256" key="6">
    <source>
        <dbReference type="ARBA" id="ARBA00022741"/>
    </source>
</evidence>
<dbReference type="GO" id="GO:0005524">
    <property type="term" value="F:ATP binding"/>
    <property type="evidence" value="ECO:0007669"/>
    <property type="project" value="UniProtKB-UniRule"/>
</dbReference>
<dbReference type="CDD" id="cd00808">
    <property type="entry name" value="GluRS_core"/>
    <property type="match status" value="1"/>
</dbReference>
<feature type="domain" description="Aminoacyl-tRNA synthetase class I anticodon-binding" evidence="13">
    <location>
        <begin position="373"/>
        <end position="477"/>
    </location>
</feature>
<organism evidence="14 15">
    <name type="scientific">Candidatus Mycoplasma haematobovis</name>
    <dbReference type="NCBI Taxonomy" id="432608"/>
    <lineage>
        <taxon>Bacteria</taxon>
        <taxon>Bacillati</taxon>
        <taxon>Mycoplasmatota</taxon>
        <taxon>Mollicutes</taxon>
        <taxon>Mycoplasmataceae</taxon>
        <taxon>Mycoplasma</taxon>
    </lineage>
</organism>
<dbReference type="Gene3D" id="1.10.10.350">
    <property type="match status" value="1"/>
</dbReference>
<evidence type="ECO:0000256" key="10">
    <source>
        <dbReference type="ARBA" id="ARBA00048351"/>
    </source>
</evidence>
<evidence type="ECO:0000256" key="1">
    <source>
        <dbReference type="ARBA" id="ARBA00004496"/>
    </source>
</evidence>
<dbReference type="InterPro" id="IPR033910">
    <property type="entry name" value="GluRS_core"/>
</dbReference>
<comment type="catalytic activity">
    <reaction evidence="10 11">
        <text>tRNA(Glu) + L-glutamate + ATP = L-glutamyl-tRNA(Glu) + AMP + diphosphate</text>
        <dbReference type="Rhea" id="RHEA:23540"/>
        <dbReference type="Rhea" id="RHEA-COMP:9663"/>
        <dbReference type="Rhea" id="RHEA-COMP:9680"/>
        <dbReference type="ChEBI" id="CHEBI:29985"/>
        <dbReference type="ChEBI" id="CHEBI:30616"/>
        <dbReference type="ChEBI" id="CHEBI:33019"/>
        <dbReference type="ChEBI" id="CHEBI:78442"/>
        <dbReference type="ChEBI" id="CHEBI:78520"/>
        <dbReference type="ChEBI" id="CHEBI:456215"/>
        <dbReference type="EC" id="6.1.1.17"/>
    </reaction>
</comment>
<evidence type="ECO:0000256" key="11">
    <source>
        <dbReference type="HAMAP-Rule" id="MF_00022"/>
    </source>
</evidence>
<keyword evidence="15" id="KW-1185">Reference proteome</keyword>
<evidence type="ECO:0000256" key="4">
    <source>
        <dbReference type="ARBA" id="ARBA00022490"/>
    </source>
</evidence>
<dbReference type="GO" id="GO:0006424">
    <property type="term" value="P:glutamyl-tRNA aminoacylation"/>
    <property type="evidence" value="ECO:0007669"/>
    <property type="project" value="UniProtKB-UniRule"/>
</dbReference>
<name>A0A1A9QCK8_9MOLU</name>
<dbReference type="NCBIfam" id="TIGR00464">
    <property type="entry name" value="gltX_bact"/>
    <property type="match status" value="1"/>
</dbReference>
<gene>
    <name evidence="11" type="primary">gltX</name>
    <name evidence="14" type="ORF">A6V39_01900</name>
</gene>
<dbReference type="InterPro" id="IPR000924">
    <property type="entry name" value="Glu/Gln-tRNA-synth"/>
</dbReference>
<evidence type="ECO:0000256" key="7">
    <source>
        <dbReference type="ARBA" id="ARBA00022840"/>
    </source>
</evidence>
<keyword evidence="8 11" id="KW-0648">Protein biosynthesis</keyword>
<protein>
    <recommendedName>
        <fullName evidence="11">Glutamate--tRNA ligase</fullName>
        <ecNumber evidence="11">6.1.1.17</ecNumber>
    </recommendedName>
    <alternativeName>
        <fullName evidence="11">Glutamyl-tRNA synthetase</fullName>
        <shortName evidence="11">GluRS</shortName>
    </alternativeName>
</protein>
<accession>A0A1A9QCK8</accession>
<dbReference type="InterPro" id="IPR020058">
    <property type="entry name" value="Glu/Gln-tRNA-synth_Ib_cat-dom"/>
</dbReference>
<evidence type="ECO:0000256" key="3">
    <source>
        <dbReference type="ARBA" id="ARBA00011245"/>
    </source>
</evidence>
<dbReference type="GO" id="GO:0008270">
    <property type="term" value="F:zinc ion binding"/>
    <property type="evidence" value="ECO:0007669"/>
    <property type="project" value="InterPro"/>
</dbReference>
<dbReference type="FunFam" id="3.40.50.620:FF:000007">
    <property type="entry name" value="Glutamate--tRNA ligase"/>
    <property type="match status" value="1"/>
</dbReference>
<dbReference type="InterPro" id="IPR049940">
    <property type="entry name" value="GluQ/Sye"/>
</dbReference>
<dbReference type="SUPFAM" id="SSF48163">
    <property type="entry name" value="An anticodon-binding domain of class I aminoacyl-tRNA synthetases"/>
    <property type="match status" value="1"/>
</dbReference>
<dbReference type="Pfam" id="PF19269">
    <property type="entry name" value="Anticodon_2"/>
    <property type="match status" value="1"/>
</dbReference>
<dbReference type="GO" id="GO:0000049">
    <property type="term" value="F:tRNA binding"/>
    <property type="evidence" value="ECO:0007669"/>
    <property type="project" value="InterPro"/>
</dbReference>
<dbReference type="EMBL" id="LWUJ01000011">
    <property type="protein sequence ID" value="OAL10183.1"/>
    <property type="molecule type" value="Genomic_DNA"/>
</dbReference>
<dbReference type="Pfam" id="PF00749">
    <property type="entry name" value="tRNA-synt_1c"/>
    <property type="match status" value="1"/>
</dbReference>
<evidence type="ECO:0000256" key="2">
    <source>
        <dbReference type="ARBA" id="ARBA00007894"/>
    </source>
</evidence>
<dbReference type="PROSITE" id="PS00178">
    <property type="entry name" value="AA_TRNA_LIGASE_I"/>
    <property type="match status" value="1"/>
</dbReference>
<feature type="short sequence motif" description="'KMSKS' region" evidence="11">
    <location>
        <begin position="256"/>
        <end position="260"/>
    </location>
</feature>
<feature type="domain" description="Glutamyl/glutaminyl-tRNA synthetase class Ib catalytic" evidence="12">
    <location>
        <begin position="6"/>
        <end position="326"/>
    </location>
</feature>
<dbReference type="Proteomes" id="UP000077623">
    <property type="component" value="Unassembled WGS sequence"/>
</dbReference>
<dbReference type="InterPro" id="IPR008925">
    <property type="entry name" value="aa_tRNA-synth_I_cd-bd_sf"/>
</dbReference>
<comment type="caution">
    <text evidence="14">The sequence shown here is derived from an EMBL/GenBank/DDBJ whole genome shotgun (WGS) entry which is preliminary data.</text>
</comment>
<dbReference type="RefSeq" id="WP_187150032.1">
    <property type="nucleotide sequence ID" value="NZ_LWUJ01000011.1"/>
</dbReference>
<evidence type="ECO:0000256" key="8">
    <source>
        <dbReference type="ARBA" id="ARBA00022917"/>
    </source>
</evidence>
<dbReference type="InterPro" id="IPR001412">
    <property type="entry name" value="aa-tRNA-synth_I_CS"/>
</dbReference>
<dbReference type="PANTHER" id="PTHR43311">
    <property type="entry name" value="GLUTAMATE--TRNA LIGASE"/>
    <property type="match status" value="1"/>
</dbReference>
<dbReference type="Gene3D" id="3.40.50.620">
    <property type="entry name" value="HUPs"/>
    <property type="match status" value="1"/>
</dbReference>
<dbReference type="AlphaFoldDB" id="A0A1A9QCK8"/>
<dbReference type="HAMAP" id="MF_00022">
    <property type="entry name" value="Glu_tRNA_synth_type1"/>
    <property type="match status" value="1"/>
</dbReference>
<proteinExistence type="inferred from homology"/>
<comment type="subunit">
    <text evidence="3 11">Monomer.</text>
</comment>
<evidence type="ECO:0000259" key="12">
    <source>
        <dbReference type="Pfam" id="PF00749"/>
    </source>
</evidence>
<comment type="caution">
    <text evidence="11">Lacks conserved residue(s) required for the propagation of feature annotation.</text>
</comment>
<keyword evidence="6 11" id="KW-0547">Nucleotide-binding</keyword>
<dbReference type="InterPro" id="IPR045462">
    <property type="entry name" value="aa-tRNA-synth_I_cd-bd"/>
</dbReference>
<keyword evidence="9 11" id="KW-0030">Aminoacyl-tRNA synthetase</keyword>
<comment type="function">
    <text evidence="11">Catalyzes the attachment of glutamate to tRNA(Glu) in a two-step reaction: glutamate is first activated by ATP to form Glu-AMP and then transferred to the acceptor end of tRNA(Glu).</text>
</comment>
<evidence type="ECO:0000313" key="14">
    <source>
        <dbReference type="EMBL" id="OAL10183.1"/>
    </source>
</evidence>
<dbReference type="PANTHER" id="PTHR43311:SF2">
    <property type="entry name" value="GLUTAMATE--TRNA LIGASE, MITOCHONDRIAL-RELATED"/>
    <property type="match status" value="1"/>
</dbReference>
<dbReference type="STRING" id="432608.A6V39_01900"/>
<reference evidence="15" key="1">
    <citation type="submission" date="2016-04" db="EMBL/GenBank/DDBJ databases">
        <authorList>
            <person name="Quiroz-Castaneda R.E."/>
            <person name="Martinez-Ocampo F."/>
        </authorList>
    </citation>
    <scope>NUCLEOTIDE SEQUENCE [LARGE SCALE GENOMIC DNA]</scope>
    <source>
        <strain evidence="15">INIFAP01</strain>
    </source>
</reference>
<dbReference type="InterPro" id="IPR020751">
    <property type="entry name" value="aa-tRNA-synth_I_codon-bd_sub2"/>
</dbReference>
<feature type="short sequence motif" description="'HIGH' region" evidence="11">
    <location>
        <begin position="13"/>
        <end position="23"/>
    </location>
</feature>
<dbReference type="EC" id="6.1.1.17" evidence="11"/>
<evidence type="ECO:0000313" key="15">
    <source>
        <dbReference type="Proteomes" id="UP000077623"/>
    </source>
</evidence>
<evidence type="ECO:0000259" key="13">
    <source>
        <dbReference type="Pfam" id="PF19269"/>
    </source>
</evidence>
<keyword evidence="4 11" id="KW-0963">Cytoplasm</keyword>
<dbReference type="GO" id="GO:0004818">
    <property type="term" value="F:glutamate-tRNA ligase activity"/>
    <property type="evidence" value="ECO:0007669"/>
    <property type="project" value="UniProtKB-UniRule"/>
</dbReference>
<comment type="similarity">
    <text evidence="2 11">Belongs to the class-I aminoacyl-tRNA synthetase family. Glutamate--tRNA ligase type 1 subfamily.</text>
</comment>
<evidence type="ECO:0000256" key="5">
    <source>
        <dbReference type="ARBA" id="ARBA00022598"/>
    </source>
</evidence>
<dbReference type="PRINTS" id="PR00987">
    <property type="entry name" value="TRNASYNTHGLU"/>
</dbReference>
<feature type="binding site" evidence="11">
    <location>
        <position position="259"/>
    </location>
    <ligand>
        <name>ATP</name>
        <dbReference type="ChEBI" id="CHEBI:30616"/>
    </ligand>
</feature>
<evidence type="ECO:0000256" key="9">
    <source>
        <dbReference type="ARBA" id="ARBA00023146"/>
    </source>
</evidence>
<dbReference type="SUPFAM" id="SSF52374">
    <property type="entry name" value="Nucleotidylyl transferase"/>
    <property type="match status" value="1"/>
</dbReference>
<keyword evidence="5 11" id="KW-0436">Ligase</keyword>
<sequence length="483" mass="55874">MEKKTQVCTRYAPSPTGALHIGGARTALFNYVYAKKHKGKFIMRIEDTDQERNIGDGHIGLEEDLKFLNIFPDESFSIPGPRGPYLQSQKLDRYRKIANALLKEGKAYRCFCTEKELTEARERAISNNSTPIYSKKCRNLSEKEIEEKLKANIPHTIRLKVNILKQYQWKDLVRGEITVPEHSMSDYIIMRSNGNPTYNFAVVIDDYDMGISHVLRGEEHISNTPYQLATYHALGWEEHLPEFGHLSIIVDIDRKKLSKRSGNELHFISGLSKKGYPPEAIFNFLALLGWSNGEEEIFSSDEIIKDFKLESLSLAPAYYDIDKLNWMSHKYFQSMSAPYYLNFVNNYFTVDLGDFNDKKEMFALANKKIIYCASQLNEMAKEFYESKELDVTQIGFLKKHKNILNLALDHFPLSSDKWDLTTIRNYLKQLIHISELEGKSFYKPLRLAFSFREEGFELANVMECLGRDVLLNNLNKVMALLNE</sequence>